<name>A0ABQ5A5M0_9ASTR</name>
<reference evidence="1" key="1">
    <citation type="journal article" date="2022" name="Int. J. Mol. Sci.">
        <title>Draft Genome of Tanacetum Coccineum: Genomic Comparison of Closely Related Tanacetum-Family Plants.</title>
        <authorList>
            <person name="Yamashiro T."/>
            <person name="Shiraishi A."/>
            <person name="Nakayama K."/>
            <person name="Satake H."/>
        </authorList>
    </citation>
    <scope>NUCLEOTIDE SEQUENCE</scope>
</reference>
<keyword evidence="2" id="KW-1185">Reference proteome</keyword>
<dbReference type="EMBL" id="BQNB010011929">
    <property type="protein sequence ID" value="GJS97016.1"/>
    <property type="molecule type" value="Genomic_DNA"/>
</dbReference>
<protein>
    <recommendedName>
        <fullName evidence="3">Integrase, catalytic region, zinc finger, CCHC-type, peptidase aspartic, catalytic</fullName>
    </recommendedName>
</protein>
<organism evidence="1 2">
    <name type="scientific">Tanacetum coccineum</name>
    <dbReference type="NCBI Taxonomy" id="301880"/>
    <lineage>
        <taxon>Eukaryota</taxon>
        <taxon>Viridiplantae</taxon>
        <taxon>Streptophyta</taxon>
        <taxon>Embryophyta</taxon>
        <taxon>Tracheophyta</taxon>
        <taxon>Spermatophyta</taxon>
        <taxon>Magnoliopsida</taxon>
        <taxon>eudicotyledons</taxon>
        <taxon>Gunneridae</taxon>
        <taxon>Pentapetalae</taxon>
        <taxon>asterids</taxon>
        <taxon>campanulids</taxon>
        <taxon>Asterales</taxon>
        <taxon>Asteraceae</taxon>
        <taxon>Asteroideae</taxon>
        <taxon>Anthemideae</taxon>
        <taxon>Anthemidinae</taxon>
        <taxon>Tanacetum</taxon>
    </lineage>
</organism>
<evidence type="ECO:0000313" key="2">
    <source>
        <dbReference type="Proteomes" id="UP001151760"/>
    </source>
</evidence>
<proteinExistence type="predicted"/>
<accession>A0ABQ5A5M0</accession>
<evidence type="ECO:0008006" key="3">
    <source>
        <dbReference type="Google" id="ProtNLM"/>
    </source>
</evidence>
<sequence>MSTMAENVIAAGADNRPPMLEKSQYNSWLSRMLLYMRGKENGKELYDSVINDPFQYGKVKVPATPTTVAYTRDITNEDLTDKEKIREACGIRATNIVLQGLPLDVYTLVNHHTVAKEIWDRVKLLIEGTNCHCKNENQSHTMSLIDPHLRREKQFTHIT</sequence>
<reference evidence="1" key="2">
    <citation type="submission" date="2022-01" db="EMBL/GenBank/DDBJ databases">
        <authorList>
            <person name="Yamashiro T."/>
            <person name="Shiraishi A."/>
            <person name="Satake H."/>
            <person name="Nakayama K."/>
        </authorList>
    </citation>
    <scope>NUCLEOTIDE SEQUENCE</scope>
</reference>
<gene>
    <name evidence="1" type="ORF">Tco_0803984</name>
</gene>
<evidence type="ECO:0000313" key="1">
    <source>
        <dbReference type="EMBL" id="GJS97016.1"/>
    </source>
</evidence>
<comment type="caution">
    <text evidence="1">The sequence shown here is derived from an EMBL/GenBank/DDBJ whole genome shotgun (WGS) entry which is preliminary data.</text>
</comment>
<dbReference type="Proteomes" id="UP001151760">
    <property type="component" value="Unassembled WGS sequence"/>
</dbReference>